<protein>
    <recommendedName>
        <fullName evidence="10">tRNA dimethylallyltransferase</fullName>
        <ecNumber evidence="10">2.5.1.75</ecNumber>
    </recommendedName>
    <alternativeName>
        <fullName evidence="10">Dimethylallyl diphosphate:tRNA dimethylallyltransferase</fullName>
        <shortName evidence="10">DMAPP:tRNA dimethylallyltransferase</shortName>
        <shortName evidence="10">DMATase</shortName>
    </alternativeName>
    <alternativeName>
        <fullName evidence="10">Isopentenyl-diphosphate:tRNA isopentenyltransferase</fullName>
        <shortName evidence="10">IPP transferase</shortName>
        <shortName evidence="10">IPPT</shortName>
        <shortName evidence="10">IPTase</shortName>
    </alternativeName>
</protein>
<evidence type="ECO:0000256" key="10">
    <source>
        <dbReference type="HAMAP-Rule" id="MF_00185"/>
    </source>
</evidence>
<dbReference type="AlphaFoldDB" id="A0A7W9W9H8"/>
<evidence type="ECO:0000256" key="8">
    <source>
        <dbReference type="ARBA" id="ARBA00022842"/>
    </source>
</evidence>
<dbReference type="SUPFAM" id="SSF52540">
    <property type="entry name" value="P-loop containing nucleoside triphosphate hydrolases"/>
    <property type="match status" value="1"/>
</dbReference>
<dbReference type="InterPro" id="IPR027417">
    <property type="entry name" value="P-loop_NTPase"/>
</dbReference>
<evidence type="ECO:0000256" key="2">
    <source>
        <dbReference type="ARBA" id="ARBA00003213"/>
    </source>
</evidence>
<evidence type="ECO:0000256" key="4">
    <source>
        <dbReference type="ARBA" id="ARBA00022679"/>
    </source>
</evidence>
<accession>A0A7W9W9H8</accession>
<dbReference type="Gene3D" id="1.10.20.140">
    <property type="match status" value="1"/>
</dbReference>
<dbReference type="NCBIfam" id="TIGR00174">
    <property type="entry name" value="miaA"/>
    <property type="match status" value="1"/>
</dbReference>
<evidence type="ECO:0000256" key="12">
    <source>
        <dbReference type="RuleBase" id="RU003784"/>
    </source>
</evidence>
<feature type="binding site" evidence="10">
    <location>
        <begin position="11"/>
        <end position="16"/>
    </location>
    <ligand>
        <name>substrate</name>
    </ligand>
</feature>
<comment type="similarity">
    <text evidence="3 10 13">Belongs to the IPP transferase family.</text>
</comment>
<evidence type="ECO:0000256" key="7">
    <source>
        <dbReference type="ARBA" id="ARBA00022840"/>
    </source>
</evidence>
<evidence type="ECO:0000313" key="14">
    <source>
        <dbReference type="EMBL" id="MBB6052622.1"/>
    </source>
</evidence>
<dbReference type="PANTHER" id="PTHR11088">
    <property type="entry name" value="TRNA DIMETHYLALLYLTRANSFERASE"/>
    <property type="match status" value="1"/>
</dbReference>
<keyword evidence="4 10" id="KW-0808">Transferase</keyword>
<dbReference type="InterPro" id="IPR018022">
    <property type="entry name" value="IPT"/>
</dbReference>
<feature type="site" description="Interaction with substrate tRNA" evidence="10">
    <location>
        <position position="123"/>
    </location>
</feature>
<dbReference type="Proteomes" id="UP000520814">
    <property type="component" value="Unassembled WGS sequence"/>
</dbReference>
<comment type="catalytic activity">
    <reaction evidence="9 10 11">
        <text>adenosine(37) in tRNA + dimethylallyl diphosphate = N(6)-dimethylallyladenosine(37) in tRNA + diphosphate</text>
        <dbReference type="Rhea" id="RHEA:26482"/>
        <dbReference type="Rhea" id="RHEA-COMP:10162"/>
        <dbReference type="Rhea" id="RHEA-COMP:10375"/>
        <dbReference type="ChEBI" id="CHEBI:33019"/>
        <dbReference type="ChEBI" id="CHEBI:57623"/>
        <dbReference type="ChEBI" id="CHEBI:74411"/>
        <dbReference type="ChEBI" id="CHEBI:74415"/>
        <dbReference type="EC" id="2.5.1.75"/>
    </reaction>
</comment>
<comment type="caution">
    <text evidence="14">The sequence shown here is derived from an EMBL/GenBank/DDBJ whole genome shotgun (WGS) entry which is preliminary data.</text>
</comment>
<evidence type="ECO:0000256" key="13">
    <source>
        <dbReference type="RuleBase" id="RU003785"/>
    </source>
</evidence>
<reference evidence="14 15" key="1">
    <citation type="submission" date="2020-08" db="EMBL/GenBank/DDBJ databases">
        <title>Genomic Encyclopedia of Type Strains, Phase IV (KMG-IV): sequencing the most valuable type-strain genomes for metagenomic binning, comparative biology and taxonomic classification.</title>
        <authorList>
            <person name="Goeker M."/>
        </authorList>
    </citation>
    <scope>NUCLEOTIDE SEQUENCE [LARGE SCALE GENOMIC DNA]</scope>
    <source>
        <strain evidence="14 15">DSM 23562</strain>
    </source>
</reference>
<keyword evidence="6 10" id="KW-0547">Nucleotide-binding</keyword>
<evidence type="ECO:0000256" key="9">
    <source>
        <dbReference type="ARBA" id="ARBA00049563"/>
    </source>
</evidence>
<evidence type="ECO:0000313" key="15">
    <source>
        <dbReference type="Proteomes" id="UP000520814"/>
    </source>
</evidence>
<evidence type="ECO:0000256" key="1">
    <source>
        <dbReference type="ARBA" id="ARBA00001946"/>
    </source>
</evidence>
<evidence type="ECO:0000256" key="5">
    <source>
        <dbReference type="ARBA" id="ARBA00022694"/>
    </source>
</evidence>
<dbReference type="Gene3D" id="3.40.50.300">
    <property type="entry name" value="P-loop containing nucleotide triphosphate hydrolases"/>
    <property type="match status" value="1"/>
</dbReference>
<comment type="subunit">
    <text evidence="10">Monomer.</text>
</comment>
<organism evidence="14 15">
    <name type="scientific">Armatimonas rosea</name>
    <dbReference type="NCBI Taxonomy" id="685828"/>
    <lineage>
        <taxon>Bacteria</taxon>
        <taxon>Bacillati</taxon>
        <taxon>Armatimonadota</taxon>
        <taxon>Armatimonadia</taxon>
        <taxon>Armatimonadales</taxon>
        <taxon>Armatimonadaceae</taxon>
        <taxon>Armatimonas</taxon>
    </lineage>
</organism>
<dbReference type="HAMAP" id="MF_00185">
    <property type="entry name" value="IPP_trans"/>
    <property type="match status" value="1"/>
</dbReference>
<gene>
    <name evidence="10" type="primary">miaA</name>
    <name evidence="14" type="ORF">HNQ39_004443</name>
</gene>
<comment type="caution">
    <text evidence="10">Lacks conserved residue(s) required for the propagation of feature annotation.</text>
</comment>
<dbReference type="EC" id="2.5.1.75" evidence="10"/>
<comment type="function">
    <text evidence="2 10 12">Catalyzes the transfer of a dimethylallyl group onto the adenine at position 37 in tRNAs that read codons beginning with uridine, leading to the formation of N6-(dimethylallyl)adenosine (i(6)A).</text>
</comment>
<sequence length="309" mass="33975">MEKLIALVGPTGVGKTAVGIALAERLNGELISADAVAVYKRLDIGSAKPTKEEQARVRFHLIDVVEPDQDFTVADFERLAEEAIADIRSRGKLPILLGGTGLYVRAVTAELSIPAVPPQPAFREARWAEVEAHGAPWLHAQLATVDPPSAAKIQPGDGKRIIRALEVFEVTGQPMSSFHTPEGIRGVLRPGVQLIGLDRAREELYQRIDQRVDQMMAAGFLQEVQNLLGSGITHDVKSLGSLGYRHLVQFQCEGVPLEDAIALIKRDTRRYAKRQLSWFRNDPAVHWLIIHEGESAQDIAERLEIGISV</sequence>
<keyword evidence="8 10" id="KW-0460">Magnesium</keyword>
<keyword evidence="7 10" id="KW-0067">ATP-binding</keyword>
<proteinExistence type="inferred from homology"/>
<dbReference type="GO" id="GO:0005524">
    <property type="term" value="F:ATP binding"/>
    <property type="evidence" value="ECO:0007669"/>
    <property type="project" value="UniProtKB-UniRule"/>
</dbReference>
<evidence type="ECO:0000256" key="6">
    <source>
        <dbReference type="ARBA" id="ARBA00022741"/>
    </source>
</evidence>
<feature type="site" description="Interaction with substrate tRNA" evidence="10">
    <location>
        <position position="100"/>
    </location>
</feature>
<name>A0A7W9W9H8_ARMRO</name>
<evidence type="ECO:0000256" key="11">
    <source>
        <dbReference type="RuleBase" id="RU003783"/>
    </source>
</evidence>
<dbReference type="Pfam" id="PF01715">
    <property type="entry name" value="IPPT"/>
    <property type="match status" value="1"/>
</dbReference>
<evidence type="ECO:0000256" key="3">
    <source>
        <dbReference type="ARBA" id="ARBA00005842"/>
    </source>
</evidence>
<dbReference type="InterPro" id="IPR039657">
    <property type="entry name" value="Dimethylallyltransferase"/>
</dbReference>
<comment type="cofactor">
    <cofactor evidence="1 10">
        <name>Mg(2+)</name>
        <dbReference type="ChEBI" id="CHEBI:18420"/>
    </cofactor>
</comment>
<dbReference type="EMBL" id="JACHGW010000004">
    <property type="protein sequence ID" value="MBB6052622.1"/>
    <property type="molecule type" value="Genomic_DNA"/>
</dbReference>
<keyword evidence="15" id="KW-1185">Reference proteome</keyword>
<feature type="binding site" evidence="10">
    <location>
        <begin position="9"/>
        <end position="16"/>
    </location>
    <ligand>
        <name>ATP</name>
        <dbReference type="ChEBI" id="CHEBI:30616"/>
    </ligand>
</feature>
<dbReference type="RefSeq" id="WP_184201997.1">
    <property type="nucleotide sequence ID" value="NZ_JACHGW010000004.1"/>
</dbReference>
<dbReference type="PANTHER" id="PTHR11088:SF60">
    <property type="entry name" value="TRNA DIMETHYLALLYLTRANSFERASE"/>
    <property type="match status" value="1"/>
</dbReference>
<dbReference type="GO" id="GO:0052381">
    <property type="term" value="F:tRNA dimethylallyltransferase activity"/>
    <property type="evidence" value="ECO:0007669"/>
    <property type="project" value="UniProtKB-UniRule"/>
</dbReference>
<dbReference type="GO" id="GO:0006400">
    <property type="term" value="P:tRNA modification"/>
    <property type="evidence" value="ECO:0007669"/>
    <property type="project" value="TreeGrafter"/>
</dbReference>
<keyword evidence="5 10" id="KW-0819">tRNA processing</keyword>